<feature type="domain" description="XPG N-terminal" evidence="3">
    <location>
        <begin position="1"/>
        <end position="96"/>
    </location>
</feature>
<evidence type="ECO:0000256" key="2">
    <source>
        <dbReference type="SAM" id="MobiDB-lite"/>
    </source>
</evidence>
<evidence type="ECO:0000313" key="5">
    <source>
        <dbReference type="RefSeq" id="XP_022106654.1"/>
    </source>
</evidence>
<gene>
    <name evidence="5" type="primary">LOC110987850</name>
</gene>
<dbReference type="Pfam" id="PF00752">
    <property type="entry name" value="XPG_N"/>
    <property type="match status" value="1"/>
</dbReference>
<accession>A0A8B7ZMJ2</accession>
<feature type="region of interest" description="Disordered" evidence="2">
    <location>
        <begin position="664"/>
        <end position="697"/>
    </location>
</feature>
<dbReference type="InterPro" id="IPR026832">
    <property type="entry name" value="Asteroid"/>
</dbReference>
<dbReference type="GeneID" id="110987850"/>
<reference evidence="5" key="1">
    <citation type="submission" date="2025-08" db="UniProtKB">
        <authorList>
            <consortium name="RefSeq"/>
        </authorList>
    </citation>
    <scope>IDENTIFICATION</scope>
</reference>
<evidence type="ECO:0000313" key="4">
    <source>
        <dbReference type="Proteomes" id="UP000694845"/>
    </source>
</evidence>
<dbReference type="InterPro" id="IPR029060">
    <property type="entry name" value="PIN-like_dom_sf"/>
</dbReference>
<evidence type="ECO:0000259" key="3">
    <source>
        <dbReference type="Pfam" id="PF00752"/>
    </source>
</evidence>
<dbReference type="OrthoDB" id="25987at2759"/>
<dbReference type="Proteomes" id="UP000694845">
    <property type="component" value="Unplaced"/>
</dbReference>
<evidence type="ECO:0000256" key="1">
    <source>
        <dbReference type="ARBA" id="ARBA00007398"/>
    </source>
</evidence>
<dbReference type="Gene3D" id="3.40.50.1010">
    <property type="entry name" value="5'-nuclease"/>
    <property type="match status" value="1"/>
</dbReference>
<dbReference type="InterPro" id="IPR006085">
    <property type="entry name" value="XPG_DNA_repair_N"/>
</dbReference>
<feature type="compositionally biased region" description="Low complexity" evidence="2">
    <location>
        <begin position="673"/>
        <end position="682"/>
    </location>
</feature>
<name>A0A8B7ZMJ2_ACAPL</name>
<comment type="similarity">
    <text evidence="1">Belongs to the asteroid family.</text>
</comment>
<dbReference type="PANTHER" id="PTHR15665:SF1">
    <property type="entry name" value="PROTEIN ASTEROID HOMOLOG 1"/>
    <property type="match status" value="1"/>
</dbReference>
<proteinExistence type="inferred from homology"/>
<dbReference type="PANTHER" id="PTHR15665">
    <property type="entry name" value="ASTEROID PROTEIN"/>
    <property type="match status" value="1"/>
</dbReference>
<dbReference type="SUPFAM" id="SSF88723">
    <property type="entry name" value="PIN domain-like"/>
    <property type="match status" value="1"/>
</dbReference>
<dbReference type="GO" id="GO:0004518">
    <property type="term" value="F:nuclease activity"/>
    <property type="evidence" value="ECO:0007669"/>
    <property type="project" value="InterPro"/>
</dbReference>
<dbReference type="OMA" id="DARCWYE"/>
<dbReference type="CTD" id="28990"/>
<protein>
    <submittedName>
        <fullName evidence="5">Protein asteroid homolog 1-like</fullName>
    </submittedName>
</protein>
<dbReference type="RefSeq" id="XP_022106654.1">
    <property type="nucleotide sequence ID" value="XM_022250962.1"/>
</dbReference>
<organism evidence="4 5">
    <name type="scientific">Acanthaster planci</name>
    <name type="common">Crown-of-thorns starfish</name>
    <dbReference type="NCBI Taxonomy" id="133434"/>
    <lineage>
        <taxon>Eukaryota</taxon>
        <taxon>Metazoa</taxon>
        <taxon>Echinodermata</taxon>
        <taxon>Eleutherozoa</taxon>
        <taxon>Asterozoa</taxon>
        <taxon>Asteroidea</taxon>
        <taxon>Valvatacea</taxon>
        <taxon>Valvatida</taxon>
        <taxon>Acanthasteridae</taxon>
        <taxon>Acanthaster</taxon>
    </lineage>
</organism>
<keyword evidence="4" id="KW-1185">Reference proteome</keyword>
<sequence length="726" mass="80486">MGVKGLSSMIEQYPSLFTNHCLHDEGLVIDGYALLFYLYFDRPPCDDGHHGGCYENFSAKCKLFFHNLAKCNVSPYLVFDGAMEKDNKKLAETKSRSLERIRTAVAISGGSGGIAVSPCSVLVFIKVLDDLGIPYVFCDFEADAETAVLANAWNCVAASRDSDFYIMDLRVGYLPLDYLDWKNPRKTKAPEAAAQSRRRRCKMSTEPSASELYIECKKYKRSALCKMFHVKQTLLPVLATAVGNDYKDTFGASLDPFHSFVHSQFSRSKSGSKSHNQIISYLSWLSEKETIEEAVGDMVRHVTGANLEKLKRLIDASLEMYQLSDSEPLGHVSGGLGKPAKSKLAAFVSVPPWFVVLLNEGKVSALCANVLCNKRVFLTVQVEDPLQPSAGRASLNIRSVLYGILLKEQKSASRRQPVVEEYAQSLGTLKYSTVEPVYEMAKDDEHRLAMPGLQDIPAMSETDRRGVLLAAVDVDGSVISGIPAVFQLATCVTVYLLSHADPPVYSDHALAVIVSWLHGVAASRQRHISKGEATPEHLQMDMENSDVHAILRNCKPHAKKYKETRRLDSEVIQAVAQWQQCLLDLENLNKLLLCPYMHPDMAVLYDGPLIHSFVLILKSMTMREQRLWVGSELLRGTTSRVQALFDQLLEPCWPLLLPRQKTIRAKKGKRAQRGASRQSSSGTPAQSGGAAGGNAEEENDKLAYGVRVFSRFAPLGLSDRWDPSQS</sequence>
<dbReference type="AlphaFoldDB" id="A0A8B7ZMJ2"/>
<dbReference type="KEGG" id="aplc:110987850"/>